<evidence type="ECO:0000313" key="3">
    <source>
        <dbReference type="Proteomes" id="UP000029224"/>
    </source>
</evidence>
<protein>
    <recommendedName>
        <fullName evidence="1">Co-chaperone DjlA N-terminal domain-containing protein</fullName>
    </recommendedName>
</protein>
<comment type="caution">
    <text evidence="2">The sequence shown here is derived from an EMBL/GenBank/DDBJ whole genome shotgun (WGS) entry which is preliminary data.</text>
</comment>
<dbReference type="InterPro" id="IPR029024">
    <property type="entry name" value="TerB-like"/>
</dbReference>
<dbReference type="SUPFAM" id="SSF158682">
    <property type="entry name" value="TerB-like"/>
    <property type="match status" value="1"/>
</dbReference>
<gene>
    <name evidence="2" type="ORF">JCM19240_2647</name>
</gene>
<reference evidence="2 3" key="1">
    <citation type="submission" date="2014-09" db="EMBL/GenBank/DDBJ databases">
        <title>Vibrio maritimus JCM 19240. (C210) whole genome shotgun sequence.</title>
        <authorList>
            <person name="Sawabe T."/>
            <person name="Meirelles P."/>
            <person name="Nakanishi M."/>
            <person name="Sayaka M."/>
            <person name="Hattori M."/>
            <person name="Ohkuma M."/>
        </authorList>
    </citation>
    <scope>NUCLEOTIDE SEQUENCE [LARGE SCALE GENOMIC DNA]</scope>
    <source>
        <strain evidence="2 3">JCM 19240</strain>
    </source>
</reference>
<dbReference type="CDD" id="cd07313">
    <property type="entry name" value="terB_like_2"/>
    <property type="match status" value="1"/>
</dbReference>
<dbReference type="Pfam" id="PF05099">
    <property type="entry name" value="TerB"/>
    <property type="match status" value="1"/>
</dbReference>
<dbReference type="EMBL" id="BBMT01000011">
    <property type="protein sequence ID" value="GAL36578.1"/>
    <property type="molecule type" value="Genomic_DNA"/>
</dbReference>
<evidence type="ECO:0000259" key="1">
    <source>
        <dbReference type="Pfam" id="PF05099"/>
    </source>
</evidence>
<dbReference type="Gene3D" id="1.10.3680.10">
    <property type="entry name" value="TerB-like"/>
    <property type="match status" value="1"/>
</dbReference>
<reference evidence="2 3" key="2">
    <citation type="submission" date="2014-09" db="EMBL/GenBank/DDBJ databases">
        <authorList>
            <consortium name="NBRP consortium"/>
            <person name="Sawabe T."/>
            <person name="Meirelles P."/>
            <person name="Nakanishi M."/>
            <person name="Sayaka M."/>
            <person name="Hattori M."/>
            <person name="Ohkuma M."/>
        </authorList>
    </citation>
    <scope>NUCLEOTIDE SEQUENCE [LARGE SCALE GENOMIC DNA]</scope>
    <source>
        <strain evidence="2 3">JCM 19240</strain>
    </source>
</reference>
<name>A0A090TBE0_9VIBR</name>
<proteinExistence type="predicted"/>
<dbReference type="AlphaFoldDB" id="A0A090TBE0"/>
<accession>A0A090TBE0</accession>
<feature type="domain" description="Co-chaperone DjlA N-terminal" evidence="1">
    <location>
        <begin position="28"/>
        <end position="142"/>
    </location>
</feature>
<dbReference type="Proteomes" id="UP000029224">
    <property type="component" value="Unassembled WGS sequence"/>
</dbReference>
<dbReference type="InterPro" id="IPR007791">
    <property type="entry name" value="DjlA_N"/>
</dbReference>
<sequence>MFNAITSLFKQLIEGDDLSKTHGVSPNLAIASLLCEVSKADYQVDEEEEAAKRQLVVRLLGIEDSEAESLLTQATEQTQNSASLYDFTSSLRELSQEKRFELIKAMWEVANADGVIDPLEDSVIRKVAELLYVDHSEFIRAKIQVIDK</sequence>
<keyword evidence="3" id="KW-1185">Reference proteome</keyword>
<dbReference type="OrthoDB" id="5294347at2"/>
<evidence type="ECO:0000313" key="2">
    <source>
        <dbReference type="EMBL" id="GAL36578.1"/>
    </source>
</evidence>
<organism evidence="2 3">
    <name type="scientific">Vibrio maritimus</name>
    <dbReference type="NCBI Taxonomy" id="990268"/>
    <lineage>
        <taxon>Bacteria</taxon>
        <taxon>Pseudomonadati</taxon>
        <taxon>Pseudomonadota</taxon>
        <taxon>Gammaproteobacteria</taxon>
        <taxon>Vibrionales</taxon>
        <taxon>Vibrionaceae</taxon>
        <taxon>Vibrio</taxon>
    </lineage>
</organism>